<keyword evidence="3" id="KW-1185">Reference proteome</keyword>
<proteinExistence type="predicted"/>
<reference evidence="2 3" key="1">
    <citation type="submission" date="2014-03" db="EMBL/GenBank/DDBJ databases">
        <title>The draft genome sequence of Thalassospira alkalitolerans JCM 18968.</title>
        <authorList>
            <person name="Lai Q."/>
            <person name="Shao Z."/>
        </authorList>
    </citation>
    <scope>NUCLEOTIDE SEQUENCE [LARGE SCALE GENOMIC DNA]</scope>
    <source>
        <strain evidence="2 3">JCM 18968</strain>
    </source>
</reference>
<evidence type="ECO:0000256" key="1">
    <source>
        <dbReference type="SAM" id="MobiDB-lite"/>
    </source>
</evidence>
<dbReference type="Proteomes" id="UP000193396">
    <property type="component" value="Unassembled WGS sequence"/>
</dbReference>
<dbReference type="STRING" id="1293890.TALK_12335"/>
<dbReference type="AlphaFoldDB" id="A0A1Y2LAE2"/>
<comment type="caution">
    <text evidence="2">The sequence shown here is derived from an EMBL/GenBank/DDBJ whole genome shotgun (WGS) entry which is preliminary data.</text>
</comment>
<feature type="region of interest" description="Disordered" evidence="1">
    <location>
        <begin position="1"/>
        <end position="62"/>
    </location>
</feature>
<gene>
    <name evidence="2" type="ORF">TALK_12335</name>
</gene>
<feature type="compositionally biased region" description="Polar residues" evidence="1">
    <location>
        <begin position="38"/>
        <end position="51"/>
    </location>
</feature>
<evidence type="ECO:0000313" key="3">
    <source>
        <dbReference type="Proteomes" id="UP000193396"/>
    </source>
</evidence>
<evidence type="ECO:0008006" key="4">
    <source>
        <dbReference type="Google" id="ProtNLM"/>
    </source>
</evidence>
<name>A0A1Y2LAE2_9PROT</name>
<protein>
    <recommendedName>
        <fullName evidence="4">Rho termination factor</fullName>
    </recommendedName>
</protein>
<dbReference type="EMBL" id="JFKB01000008">
    <property type="protein sequence ID" value="OSQ47350.1"/>
    <property type="molecule type" value="Genomic_DNA"/>
</dbReference>
<organism evidence="2 3">
    <name type="scientific">Thalassospira alkalitolerans</name>
    <dbReference type="NCBI Taxonomy" id="1293890"/>
    <lineage>
        <taxon>Bacteria</taxon>
        <taxon>Pseudomonadati</taxon>
        <taxon>Pseudomonadota</taxon>
        <taxon>Alphaproteobacteria</taxon>
        <taxon>Rhodospirillales</taxon>
        <taxon>Thalassospiraceae</taxon>
        <taxon>Thalassospira</taxon>
    </lineage>
</organism>
<accession>A0A1Y2LAE2</accession>
<feature type="compositionally biased region" description="Basic and acidic residues" evidence="1">
    <location>
        <begin position="53"/>
        <end position="62"/>
    </location>
</feature>
<dbReference type="OrthoDB" id="215254at2"/>
<sequence length="62" mass="7058">MASFQKLSGGSTPGTSQQDGQFEPPYDKWRRDDLYHLAQQQGIENRANMSTDELARALRETQ</sequence>
<feature type="compositionally biased region" description="Polar residues" evidence="1">
    <location>
        <begin position="1"/>
        <end position="20"/>
    </location>
</feature>
<feature type="compositionally biased region" description="Basic and acidic residues" evidence="1">
    <location>
        <begin position="25"/>
        <end position="35"/>
    </location>
</feature>
<evidence type="ECO:0000313" key="2">
    <source>
        <dbReference type="EMBL" id="OSQ47350.1"/>
    </source>
</evidence>
<dbReference type="RefSeq" id="WP_085619296.1">
    <property type="nucleotide sequence ID" value="NZ_CAXBPE010000028.1"/>
</dbReference>